<dbReference type="PROSITE" id="PS50126">
    <property type="entry name" value="S1"/>
    <property type="match status" value="1"/>
</dbReference>
<dbReference type="Pfam" id="PF12836">
    <property type="entry name" value="HHH_3"/>
    <property type="match status" value="1"/>
</dbReference>
<dbReference type="InterPro" id="IPR018974">
    <property type="entry name" value="Tex-like_N"/>
</dbReference>
<dbReference type="InterPro" id="IPR023319">
    <property type="entry name" value="Tex-like_HTH_dom_sf"/>
</dbReference>
<accession>A0A432XWE4</accession>
<dbReference type="AlphaFoldDB" id="A0A432XWE4"/>
<dbReference type="Gene3D" id="3.30.420.140">
    <property type="entry name" value="YqgF/RNase H-like domain"/>
    <property type="match status" value="1"/>
</dbReference>
<dbReference type="Pfam" id="PF22706">
    <property type="entry name" value="Tex_central_region"/>
    <property type="match status" value="1"/>
</dbReference>
<dbReference type="OrthoDB" id="9804714at2"/>
<evidence type="ECO:0000313" key="4">
    <source>
        <dbReference type="Proteomes" id="UP000287198"/>
    </source>
</evidence>
<dbReference type="FunFam" id="1.10.150.310:FF:000001">
    <property type="entry name" value="RNA-binding transcriptional accessory protein"/>
    <property type="match status" value="1"/>
</dbReference>
<dbReference type="InterPro" id="IPR023323">
    <property type="entry name" value="Tex-like_dom_sf"/>
</dbReference>
<name>A0A432XWE4_9GAMM</name>
<gene>
    <name evidence="3" type="ORF">CWI69_07705</name>
</gene>
<dbReference type="GO" id="GO:0006139">
    <property type="term" value="P:nucleobase-containing compound metabolic process"/>
    <property type="evidence" value="ECO:0007669"/>
    <property type="project" value="InterPro"/>
</dbReference>
<comment type="caution">
    <text evidence="3">The sequence shown here is derived from an EMBL/GenBank/DDBJ whole genome shotgun (WGS) entry which is preliminary data.</text>
</comment>
<evidence type="ECO:0000313" key="3">
    <source>
        <dbReference type="EMBL" id="RUO52911.1"/>
    </source>
</evidence>
<dbReference type="FunFam" id="2.40.50.140:FF:000051">
    <property type="entry name" value="RNA-binding transcriptional accessory protein"/>
    <property type="match status" value="1"/>
</dbReference>
<feature type="region of interest" description="Disordered" evidence="1">
    <location>
        <begin position="722"/>
        <end position="766"/>
    </location>
</feature>
<dbReference type="Pfam" id="PF09371">
    <property type="entry name" value="Tex_N"/>
    <property type="match status" value="1"/>
</dbReference>
<dbReference type="InterPro" id="IPR012337">
    <property type="entry name" value="RNaseH-like_sf"/>
</dbReference>
<keyword evidence="4" id="KW-1185">Reference proteome</keyword>
<dbReference type="GO" id="GO:0005829">
    <property type="term" value="C:cytosol"/>
    <property type="evidence" value="ECO:0007669"/>
    <property type="project" value="TreeGrafter"/>
</dbReference>
<dbReference type="RefSeq" id="WP_126763473.1">
    <property type="nucleotide sequence ID" value="NZ_JBHLTZ010000012.1"/>
</dbReference>
<dbReference type="GO" id="GO:0003735">
    <property type="term" value="F:structural constituent of ribosome"/>
    <property type="evidence" value="ECO:0007669"/>
    <property type="project" value="TreeGrafter"/>
</dbReference>
<dbReference type="InterPro" id="IPR032639">
    <property type="entry name" value="Tex_YqgF"/>
</dbReference>
<evidence type="ECO:0000256" key="1">
    <source>
        <dbReference type="SAM" id="MobiDB-lite"/>
    </source>
</evidence>
<dbReference type="InterPro" id="IPR037027">
    <property type="entry name" value="YqgF/RNaseH-like_dom_sf"/>
</dbReference>
<dbReference type="SMART" id="SM00316">
    <property type="entry name" value="S1"/>
    <property type="match status" value="1"/>
</dbReference>
<dbReference type="InterPro" id="IPR044146">
    <property type="entry name" value="S1_Tex"/>
</dbReference>
<dbReference type="PANTHER" id="PTHR10724">
    <property type="entry name" value="30S RIBOSOMAL PROTEIN S1"/>
    <property type="match status" value="1"/>
</dbReference>
<sequence length="779" mass="85016">MSSISQQIANELAVSSQQVQAAIALLDDGATVPFIARYRKEATGGLDDTQLRNLAQRLTYLRELNDRREVILASIRDQEKLTPELEQQIRSTESKTELEDLYLPYKPKRRTKGQIAIEAGLEPLASSLLDNPEQDPEQVAADYINADAGFADSKAVLEGARFILMERFAEDAALLKKVRDYLWNNAEITSVVAPGKEQEGSKYRDYFAFNEAIKKIPSHRALALFRGRNEGMLQLKLNADPQQEDPKARSYGEQIVADHIQFSPASRAADAWLAQTIQWTWRIKLLLHMETELFGTVRERAEADAIKIFANNLKDLLMAAPAGAKTTMGLDPGVRTGIKVAVVDSTGKVLGTNTVFPFQPQNQVDKAMRTIAGMCKQHKVELIAIGNGTHSRETDKLITDLLKADQELKASKVIVSEAGASVYSASELAAQEFPDLDVSLRGAVSIARRLQDPLAELVKIEPKSIGVGQYQHDVSQAQLAHSLDAVVEDCVNAVGVDVNTASVALLARVAGLNKTLAQNMVAHRDANGRFAERKNLLKVSRMGPKSFEQAAGFLRIMDGDQPLDRSAVHPEAYPLVERMASDHGKQVEQLIGDSTFLKNLDAQAYTDANFGLPTVRDIIRELDKPGRDPRPEFKTASFKEGVDTLQDLRPGMTLEGVVSNVAAFGAFVDVGVHQDGLVHVSALSDSFVSDPREIVKAGDIVKVKVLEVDVQRKRISLSMRMHDEVTSGTGTEPKNATGKAASKPKSQTTGKRPAAKKPAPVGNSAMGSAFADAFAKAKK</sequence>
<dbReference type="Gene3D" id="1.10.10.650">
    <property type="entry name" value="RuvA domain 2-like"/>
    <property type="match status" value="1"/>
</dbReference>
<dbReference type="CDD" id="cd05685">
    <property type="entry name" value="S1_Tex"/>
    <property type="match status" value="1"/>
</dbReference>
<dbReference type="SUPFAM" id="SSF158832">
    <property type="entry name" value="Tex N-terminal region-like"/>
    <property type="match status" value="1"/>
</dbReference>
<dbReference type="SMART" id="SM00732">
    <property type="entry name" value="YqgFc"/>
    <property type="match status" value="1"/>
</dbReference>
<protein>
    <submittedName>
        <fullName evidence="3">RNA-binding transcriptional accessory protein</fullName>
    </submittedName>
</protein>
<dbReference type="InterPro" id="IPR041692">
    <property type="entry name" value="HHH_9"/>
</dbReference>
<dbReference type="SUPFAM" id="SSF50249">
    <property type="entry name" value="Nucleic acid-binding proteins"/>
    <property type="match status" value="1"/>
</dbReference>
<dbReference type="Proteomes" id="UP000287198">
    <property type="component" value="Unassembled WGS sequence"/>
</dbReference>
<dbReference type="Pfam" id="PF16921">
    <property type="entry name" value="Tex_YqgF"/>
    <property type="match status" value="1"/>
</dbReference>
<dbReference type="Gene3D" id="1.10.3500.10">
    <property type="entry name" value="Tex N-terminal region-like"/>
    <property type="match status" value="1"/>
</dbReference>
<dbReference type="InterPro" id="IPR006641">
    <property type="entry name" value="YqgF/RNaseH-like_dom"/>
</dbReference>
<dbReference type="SUPFAM" id="SSF47781">
    <property type="entry name" value="RuvA domain 2-like"/>
    <property type="match status" value="2"/>
</dbReference>
<dbReference type="Pfam" id="PF00575">
    <property type="entry name" value="S1"/>
    <property type="match status" value="1"/>
</dbReference>
<dbReference type="SUPFAM" id="SSF53098">
    <property type="entry name" value="Ribonuclease H-like"/>
    <property type="match status" value="1"/>
</dbReference>
<dbReference type="PANTHER" id="PTHR10724:SF10">
    <property type="entry name" value="S1 RNA-BINDING DOMAIN-CONTAINING PROTEIN 1"/>
    <property type="match status" value="1"/>
</dbReference>
<dbReference type="GO" id="GO:0003729">
    <property type="term" value="F:mRNA binding"/>
    <property type="evidence" value="ECO:0007669"/>
    <property type="project" value="TreeGrafter"/>
</dbReference>
<proteinExistence type="predicted"/>
<dbReference type="FunFam" id="1.10.10.650:FF:000001">
    <property type="entry name" value="S1 RNA-binding domain 1"/>
    <property type="match status" value="1"/>
</dbReference>
<dbReference type="EMBL" id="PIPW01000002">
    <property type="protein sequence ID" value="RUO52911.1"/>
    <property type="molecule type" value="Genomic_DNA"/>
</dbReference>
<dbReference type="Gene3D" id="2.40.50.140">
    <property type="entry name" value="Nucleic acid-binding proteins"/>
    <property type="match status" value="1"/>
</dbReference>
<dbReference type="Gene3D" id="1.10.150.310">
    <property type="entry name" value="Tex RuvX-like domain-like"/>
    <property type="match status" value="1"/>
</dbReference>
<dbReference type="InterPro" id="IPR055179">
    <property type="entry name" value="Tex-like_central_region"/>
</dbReference>
<dbReference type="FunFam" id="3.30.420.140:FF:000001">
    <property type="entry name" value="RNA-binding transcriptional accessory protein"/>
    <property type="match status" value="1"/>
</dbReference>
<dbReference type="InterPro" id="IPR010994">
    <property type="entry name" value="RuvA_2-like"/>
</dbReference>
<dbReference type="Pfam" id="PF17674">
    <property type="entry name" value="HHH_9"/>
    <property type="match status" value="1"/>
</dbReference>
<organism evidence="3 4">
    <name type="scientific">Pseudidiomarina halophila</name>
    <dbReference type="NCBI Taxonomy" id="1449799"/>
    <lineage>
        <taxon>Bacteria</taxon>
        <taxon>Pseudomonadati</taxon>
        <taxon>Pseudomonadota</taxon>
        <taxon>Gammaproteobacteria</taxon>
        <taxon>Alteromonadales</taxon>
        <taxon>Idiomarinaceae</taxon>
        <taxon>Pseudidiomarina</taxon>
    </lineage>
</organism>
<dbReference type="GO" id="GO:0006412">
    <property type="term" value="P:translation"/>
    <property type="evidence" value="ECO:0007669"/>
    <property type="project" value="TreeGrafter"/>
</dbReference>
<dbReference type="InterPro" id="IPR050437">
    <property type="entry name" value="Ribos_protein_bS1-like"/>
</dbReference>
<reference evidence="4" key="1">
    <citation type="journal article" date="2018" name="Front. Microbiol.">
        <title>Genome-Based Analysis Reveals the Taxonomy and Diversity of the Family Idiomarinaceae.</title>
        <authorList>
            <person name="Liu Y."/>
            <person name="Lai Q."/>
            <person name="Shao Z."/>
        </authorList>
    </citation>
    <scope>NUCLEOTIDE SEQUENCE [LARGE SCALE GENOMIC DNA]</scope>
    <source>
        <strain evidence="4">BH195</strain>
    </source>
</reference>
<dbReference type="InterPro" id="IPR012340">
    <property type="entry name" value="NA-bd_OB-fold"/>
</dbReference>
<feature type="domain" description="S1 motif" evidence="2">
    <location>
        <begin position="651"/>
        <end position="720"/>
    </location>
</feature>
<dbReference type="InterPro" id="IPR003029">
    <property type="entry name" value="S1_domain"/>
</dbReference>
<evidence type="ECO:0000259" key="2">
    <source>
        <dbReference type="PROSITE" id="PS50126"/>
    </source>
</evidence>